<dbReference type="SMART" id="SM00419">
    <property type="entry name" value="HTH_CRP"/>
    <property type="match status" value="1"/>
</dbReference>
<dbReference type="PROSITE" id="PS00042">
    <property type="entry name" value="HTH_CRP_1"/>
    <property type="match status" value="1"/>
</dbReference>
<dbReference type="InterPro" id="IPR000595">
    <property type="entry name" value="cNMP-bd_dom"/>
</dbReference>
<reference evidence="6" key="2">
    <citation type="submission" date="2023-01" db="EMBL/GenBank/DDBJ databases">
        <title>Draft genome sequence of Sneathiella chinensis strain NBRC 103408.</title>
        <authorList>
            <person name="Sun Q."/>
            <person name="Mori K."/>
        </authorList>
    </citation>
    <scope>NUCLEOTIDE SEQUENCE</scope>
    <source>
        <strain evidence="6">NBRC 103408</strain>
    </source>
</reference>
<dbReference type="InterPro" id="IPR014710">
    <property type="entry name" value="RmlC-like_jellyroll"/>
</dbReference>
<evidence type="ECO:0000256" key="3">
    <source>
        <dbReference type="ARBA" id="ARBA00023163"/>
    </source>
</evidence>
<keyword evidence="3" id="KW-0804">Transcription</keyword>
<dbReference type="PRINTS" id="PR00034">
    <property type="entry name" value="HTHCRP"/>
</dbReference>
<evidence type="ECO:0000313" key="7">
    <source>
        <dbReference type="Proteomes" id="UP001161409"/>
    </source>
</evidence>
<keyword evidence="7" id="KW-1185">Reference proteome</keyword>
<dbReference type="Proteomes" id="UP001161409">
    <property type="component" value="Unassembled WGS sequence"/>
</dbReference>
<dbReference type="Pfam" id="PF00027">
    <property type="entry name" value="cNMP_binding"/>
    <property type="match status" value="1"/>
</dbReference>
<feature type="domain" description="HTH crp-type" evidence="5">
    <location>
        <begin position="184"/>
        <end position="262"/>
    </location>
</feature>
<dbReference type="EMBL" id="BSNF01000001">
    <property type="protein sequence ID" value="GLQ05979.1"/>
    <property type="molecule type" value="Genomic_DNA"/>
</dbReference>
<dbReference type="InterPro" id="IPR012318">
    <property type="entry name" value="HTH_CRP"/>
</dbReference>
<evidence type="ECO:0000259" key="4">
    <source>
        <dbReference type="PROSITE" id="PS50042"/>
    </source>
</evidence>
<dbReference type="PROSITE" id="PS51063">
    <property type="entry name" value="HTH_CRP_2"/>
    <property type="match status" value="1"/>
</dbReference>
<dbReference type="PANTHER" id="PTHR24567">
    <property type="entry name" value="CRP FAMILY TRANSCRIPTIONAL REGULATORY PROTEIN"/>
    <property type="match status" value="1"/>
</dbReference>
<organism evidence="6 7">
    <name type="scientific">Sneathiella chinensis</name>
    <dbReference type="NCBI Taxonomy" id="349750"/>
    <lineage>
        <taxon>Bacteria</taxon>
        <taxon>Pseudomonadati</taxon>
        <taxon>Pseudomonadota</taxon>
        <taxon>Alphaproteobacteria</taxon>
        <taxon>Sneathiellales</taxon>
        <taxon>Sneathiellaceae</taxon>
        <taxon>Sneathiella</taxon>
    </lineage>
</organism>
<proteinExistence type="predicted"/>
<accession>A0ABQ5U3W5</accession>
<dbReference type="InterPro" id="IPR036388">
    <property type="entry name" value="WH-like_DNA-bd_sf"/>
</dbReference>
<dbReference type="InterPro" id="IPR036390">
    <property type="entry name" value="WH_DNA-bd_sf"/>
</dbReference>
<dbReference type="CDD" id="cd00092">
    <property type="entry name" value="HTH_CRP"/>
    <property type="match status" value="1"/>
</dbReference>
<dbReference type="CDD" id="cd00038">
    <property type="entry name" value="CAP_ED"/>
    <property type="match status" value="1"/>
</dbReference>
<evidence type="ECO:0000259" key="5">
    <source>
        <dbReference type="PROSITE" id="PS51063"/>
    </source>
</evidence>
<dbReference type="SUPFAM" id="SSF51206">
    <property type="entry name" value="cAMP-binding domain-like"/>
    <property type="match status" value="1"/>
</dbReference>
<dbReference type="RefSeq" id="WP_169559935.1">
    <property type="nucleotide sequence ID" value="NZ_BSNF01000001.1"/>
</dbReference>
<dbReference type="PANTHER" id="PTHR24567:SF75">
    <property type="entry name" value="FUMARATE AND NITRATE REDUCTION REGULATORY PROTEIN"/>
    <property type="match status" value="1"/>
</dbReference>
<sequence length="272" mass="30197">MSLDALVTSQNLVQPGDDIIDGSQSARRKFFCGRGNRQATDFCSSCDAHEKAICSELEGDELLEFGKFVTHKKFSAGQSLFAEFDDAKYFYTVVSGDVRLSRFMDDGRRQILGFKSTGDFIGLSASGHYTCDAEAISDTLICQFSVANLEATLEESHAIKSRLLQMMETEVIALQNHMLLLGRKTPLEKISNFLIGRIAKAEGEGEVDYTKPVDLSLPMSRTDIADYLGLTIETVSRTFTKLRKQDVIALETAQNVRVLDYYQLEALANGEN</sequence>
<dbReference type="PROSITE" id="PS50042">
    <property type="entry name" value="CNMP_BINDING_3"/>
    <property type="match status" value="1"/>
</dbReference>
<comment type="caution">
    <text evidence="6">The sequence shown here is derived from an EMBL/GenBank/DDBJ whole genome shotgun (WGS) entry which is preliminary data.</text>
</comment>
<keyword evidence="2" id="KW-0238">DNA-binding</keyword>
<name>A0ABQ5U3W5_9PROT</name>
<gene>
    <name evidence="6" type="primary">fixK</name>
    <name evidence="6" type="ORF">GCM10007924_12000</name>
</gene>
<reference evidence="6" key="1">
    <citation type="journal article" date="2014" name="Int. J. Syst. Evol. Microbiol.">
        <title>Complete genome of a new Firmicutes species belonging to the dominant human colonic microbiota ('Ruminococcus bicirculans') reveals two chromosomes and a selective capacity to utilize plant glucans.</title>
        <authorList>
            <consortium name="NISC Comparative Sequencing Program"/>
            <person name="Wegmann U."/>
            <person name="Louis P."/>
            <person name="Goesmann A."/>
            <person name="Henrissat B."/>
            <person name="Duncan S.H."/>
            <person name="Flint H.J."/>
        </authorList>
    </citation>
    <scope>NUCLEOTIDE SEQUENCE</scope>
    <source>
        <strain evidence="6">NBRC 103408</strain>
    </source>
</reference>
<evidence type="ECO:0000256" key="2">
    <source>
        <dbReference type="ARBA" id="ARBA00023125"/>
    </source>
</evidence>
<keyword evidence="1" id="KW-0805">Transcription regulation</keyword>
<dbReference type="SUPFAM" id="SSF46785">
    <property type="entry name" value="Winged helix' DNA-binding domain"/>
    <property type="match status" value="1"/>
</dbReference>
<dbReference type="InterPro" id="IPR050397">
    <property type="entry name" value="Env_Response_Regulators"/>
</dbReference>
<dbReference type="Pfam" id="PF00325">
    <property type="entry name" value="Crp"/>
    <property type="match status" value="1"/>
</dbReference>
<dbReference type="Gene3D" id="2.60.120.10">
    <property type="entry name" value="Jelly Rolls"/>
    <property type="match status" value="1"/>
</dbReference>
<dbReference type="Gene3D" id="1.10.10.10">
    <property type="entry name" value="Winged helix-like DNA-binding domain superfamily/Winged helix DNA-binding domain"/>
    <property type="match status" value="1"/>
</dbReference>
<dbReference type="SMART" id="SM00100">
    <property type="entry name" value="cNMP"/>
    <property type="match status" value="1"/>
</dbReference>
<dbReference type="InterPro" id="IPR018335">
    <property type="entry name" value="Tscrpt_reg_HTH_Crp-type_CS"/>
</dbReference>
<feature type="domain" description="Cyclic nucleotide-binding" evidence="4">
    <location>
        <begin position="53"/>
        <end position="122"/>
    </location>
</feature>
<dbReference type="InterPro" id="IPR018490">
    <property type="entry name" value="cNMP-bd_dom_sf"/>
</dbReference>
<protein>
    <submittedName>
        <fullName evidence="6">Nitrogen fixation regulation protein FixK</fullName>
    </submittedName>
</protein>
<evidence type="ECO:0000313" key="6">
    <source>
        <dbReference type="EMBL" id="GLQ05979.1"/>
    </source>
</evidence>
<evidence type="ECO:0000256" key="1">
    <source>
        <dbReference type="ARBA" id="ARBA00023015"/>
    </source>
</evidence>